<accession>A0ACC1RXK6</accession>
<dbReference type="EMBL" id="JANRMS010001516">
    <property type="protein sequence ID" value="KAJ3527709.1"/>
    <property type="molecule type" value="Genomic_DNA"/>
</dbReference>
<dbReference type="Proteomes" id="UP001148629">
    <property type="component" value="Unassembled WGS sequence"/>
</dbReference>
<evidence type="ECO:0000313" key="1">
    <source>
        <dbReference type="EMBL" id="KAJ3527709.1"/>
    </source>
</evidence>
<gene>
    <name evidence="1" type="ORF">NM208_g10569</name>
</gene>
<sequence length="162" mass="18233">MLTELEGREHPLDPTLPWGRPRLELIRRPGSMEWFSLMKSPTLDPTRPSQSCTTLGITQIPADSLWVLCHGMLAEKKCNPNWNTEDPDYGGFPISVTIPAGAMIAELDVHYLDDEELIQHKESIEMTGAFTETQILCKAKAAGTKHTEGLQLTRYKEERILS</sequence>
<comment type="caution">
    <text evidence="1">The sequence shown here is derived from an EMBL/GenBank/DDBJ whole genome shotgun (WGS) entry which is preliminary data.</text>
</comment>
<protein>
    <submittedName>
        <fullName evidence="1">Uncharacterized protein</fullName>
    </submittedName>
</protein>
<evidence type="ECO:0000313" key="2">
    <source>
        <dbReference type="Proteomes" id="UP001148629"/>
    </source>
</evidence>
<name>A0ACC1RXK6_9HYPO</name>
<proteinExistence type="predicted"/>
<organism evidence="1 2">
    <name type="scientific">Fusarium decemcellulare</name>
    <dbReference type="NCBI Taxonomy" id="57161"/>
    <lineage>
        <taxon>Eukaryota</taxon>
        <taxon>Fungi</taxon>
        <taxon>Dikarya</taxon>
        <taxon>Ascomycota</taxon>
        <taxon>Pezizomycotina</taxon>
        <taxon>Sordariomycetes</taxon>
        <taxon>Hypocreomycetidae</taxon>
        <taxon>Hypocreales</taxon>
        <taxon>Nectriaceae</taxon>
        <taxon>Fusarium</taxon>
        <taxon>Fusarium decemcellulare species complex</taxon>
    </lineage>
</organism>
<keyword evidence="2" id="KW-1185">Reference proteome</keyword>
<reference evidence="1" key="1">
    <citation type="submission" date="2022-08" db="EMBL/GenBank/DDBJ databases">
        <title>Genome Sequence of Fusarium decemcellulare.</title>
        <authorList>
            <person name="Buettner E."/>
        </authorList>
    </citation>
    <scope>NUCLEOTIDE SEQUENCE</scope>
    <source>
        <strain evidence="1">Babe19</strain>
    </source>
</reference>